<dbReference type="InterPro" id="IPR000477">
    <property type="entry name" value="RT_dom"/>
</dbReference>
<dbReference type="Gene3D" id="3.30.70.270">
    <property type="match status" value="1"/>
</dbReference>
<feature type="domain" description="Reverse transcriptase" evidence="5">
    <location>
        <begin position="578"/>
        <end position="634"/>
    </location>
</feature>
<dbReference type="PANTHER" id="PTHR37984:SF5">
    <property type="entry name" value="PROTEIN NYNRIN-LIKE"/>
    <property type="match status" value="1"/>
</dbReference>
<comment type="caution">
    <text evidence="6">The sequence shown here is derived from an EMBL/GenBank/DDBJ whole genome shotgun (WGS) entry which is preliminary data.</text>
</comment>
<gene>
    <name evidence="6" type="primary">pol_2838</name>
    <name evidence="6" type="ORF">AVEN_47329_1</name>
</gene>
<keyword evidence="4" id="KW-0378">Hydrolase</keyword>
<dbReference type="InterPro" id="IPR021109">
    <property type="entry name" value="Peptidase_aspartic_dom_sf"/>
</dbReference>
<evidence type="ECO:0000256" key="1">
    <source>
        <dbReference type="ARBA" id="ARBA00022679"/>
    </source>
</evidence>
<evidence type="ECO:0000259" key="5">
    <source>
        <dbReference type="Pfam" id="PF00078"/>
    </source>
</evidence>
<dbReference type="Pfam" id="PF00078">
    <property type="entry name" value="RVT_1"/>
    <property type="match status" value="1"/>
</dbReference>
<evidence type="ECO:0000313" key="6">
    <source>
        <dbReference type="EMBL" id="GBM38228.1"/>
    </source>
</evidence>
<dbReference type="CDD" id="cd01647">
    <property type="entry name" value="RT_LTR"/>
    <property type="match status" value="1"/>
</dbReference>
<dbReference type="InterPro" id="IPR050951">
    <property type="entry name" value="Retrovirus_Pol_polyprotein"/>
</dbReference>
<dbReference type="Gene3D" id="3.10.10.10">
    <property type="entry name" value="HIV Type 1 Reverse Transcriptase, subunit A, domain 1"/>
    <property type="match status" value="1"/>
</dbReference>
<proteinExistence type="predicted"/>
<sequence>MAYLGTGRKHDLINLATELGLQVTEGLKVVELKQLITSAESYDEEFTKNLFKSIIDERMAVAAEKEAECLAVAAEKEAERQFELEKSRIEAGVSRNMTHANSSQEVTDQAKFDLSRILPKFNPKEDEIGLYLTMFERQLKFVNIPETNWIPYLIGSLPSEINQMIVKENEEDSKDYAKVKEMLLKRYRLTADRFRQLFVQHRKNYWSELNKPFELAEKLDAYETVKLGMKKHVSAIVKKPFFKENVVFHPERKCKASHPREVNQLRSNDFDKSVSSRPERKSSIRCYGCGYPGFIQSKCPKCTKPKEELKTVVQSIKLYAAESPDSPSSSICLTVCGRDAAFCADTGASNSIAGEEFFKLLRDHKFRFYKRDITMVLADGKERNVEALTTTVNLNVEGKIVRVKFIALPEAKGNRTLLGTDFLQAAAIVLNIQNGTWHFSENPHKQFSFYKNPSDVKENLPTISSHKVTSPETIPVALSETSVPVILREDEGKHLTSKQRDKFNSLLKEFETCFHPGGDPTPFIEHRIQTGNNLPVSEPPYRMTPAKKELLEKELESLLAEGIIEECESPYASPVVLVPKPNGSIRLCIDYRKLNATTIPDTYPLSRMDDLLNEAKSTKFMSTIDLKAGYHQVKV</sequence>
<keyword evidence="2" id="KW-0548">Nucleotidyltransferase</keyword>
<evidence type="ECO:0000313" key="7">
    <source>
        <dbReference type="Proteomes" id="UP000499080"/>
    </source>
</evidence>
<dbReference type="InterPro" id="IPR043128">
    <property type="entry name" value="Rev_trsase/Diguanyl_cyclase"/>
</dbReference>
<dbReference type="EMBL" id="BGPR01000863">
    <property type="protein sequence ID" value="GBM38228.1"/>
    <property type="molecule type" value="Genomic_DNA"/>
</dbReference>
<dbReference type="SUPFAM" id="SSF56672">
    <property type="entry name" value="DNA/RNA polymerases"/>
    <property type="match status" value="1"/>
</dbReference>
<evidence type="ECO:0000256" key="3">
    <source>
        <dbReference type="ARBA" id="ARBA00022722"/>
    </source>
</evidence>
<keyword evidence="3" id="KW-0540">Nuclease</keyword>
<organism evidence="6 7">
    <name type="scientific">Araneus ventricosus</name>
    <name type="common">Orbweaver spider</name>
    <name type="synonym">Epeira ventricosa</name>
    <dbReference type="NCBI Taxonomy" id="182803"/>
    <lineage>
        <taxon>Eukaryota</taxon>
        <taxon>Metazoa</taxon>
        <taxon>Ecdysozoa</taxon>
        <taxon>Arthropoda</taxon>
        <taxon>Chelicerata</taxon>
        <taxon>Arachnida</taxon>
        <taxon>Araneae</taxon>
        <taxon>Araneomorphae</taxon>
        <taxon>Entelegynae</taxon>
        <taxon>Araneoidea</taxon>
        <taxon>Araneidae</taxon>
        <taxon>Araneus</taxon>
    </lineage>
</organism>
<evidence type="ECO:0000256" key="4">
    <source>
        <dbReference type="ARBA" id="ARBA00022759"/>
    </source>
</evidence>
<dbReference type="CDD" id="cd00303">
    <property type="entry name" value="retropepsin_like"/>
    <property type="match status" value="1"/>
</dbReference>
<protein>
    <submittedName>
        <fullName evidence="6">Retrovirus-related Pol polyprotein from transposon 297</fullName>
    </submittedName>
</protein>
<keyword evidence="1" id="KW-0808">Transferase</keyword>
<accession>A0A4Y2FC41</accession>
<evidence type="ECO:0000256" key="2">
    <source>
        <dbReference type="ARBA" id="ARBA00022695"/>
    </source>
</evidence>
<dbReference type="OrthoDB" id="6432602at2759"/>
<keyword evidence="7" id="KW-1185">Reference proteome</keyword>
<dbReference type="InterPro" id="IPR043502">
    <property type="entry name" value="DNA/RNA_pol_sf"/>
</dbReference>
<dbReference type="GO" id="GO:0071897">
    <property type="term" value="P:DNA biosynthetic process"/>
    <property type="evidence" value="ECO:0007669"/>
    <property type="project" value="UniProtKB-ARBA"/>
</dbReference>
<keyword evidence="4" id="KW-0255">Endonuclease</keyword>
<reference evidence="6 7" key="1">
    <citation type="journal article" date="2019" name="Sci. Rep.">
        <title>Orb-weaving spider Araneus ventricosus genome elucidates the spidroin gene catalogue.</title>
        <authorList>
            <person name="Kono N."/>
            <person name="Nakamura H."/>
            <person name="Ohtoshi R."/>
            <person name="Moran D.A.P."/>
            <person name="Shinohara A."/>
            <person name="Yoshida Y."/>
            <person name="Fujiwara M."/>
            <person name="Mori M."/>
            <person name="Tomita M."/>
            <person name="Arakawa K."/>
        </authorList>
    </citation>
    <scope>NUCLEOTIDE SEQUENCE [LARGE SCALE GENOMIC DNA]</scope>
</reference>
<dbReference type="Proteomes" id="UP000499080">
    <property type="component" value="Unassembled WGS sequence"/>
</dbReference>
<dbReference type="AlphaFoldDB" id="A0A4Y2FC41"/>
<dbReference type="PANTHER" id="PTHR37984">
    <property type="entry name" value="PROTEIN CBG26694"/>
    <property type="match status" value="1"/>
</dbReference>
<dbReference type="GO" id="GO:0004519">
    <property type="term" value="F:endonuclease activity"/>
    <property type="evidence" value="ECO:0007669"/>
    <property type="project" value="UniProtKB-KW"/>
</dbReference>
<dbReference type="Gene3D" id="2.40.70.10">
    <property type="entry name" value="Acid Proteases"/>
    <property type="match status" value="1"/>
</dbReference>
<dbReference type="GO" id="GO:0016779">
    <property type="term" value="F:nucleotidyltransferase activity"/>
    <property type="evidence" value="ECO:0007669"/>
    <property type="project" value="UniProtKB-KW"/>
</dbReference>
<name>A0A4Y2FC41_ARAVE</name>